<dbReference type="GO" id="GO:0008270">
    <property type="term" value="F:zinc ion binding"/>
    <property type="evidence" value="ECO:0007669"/>
    <property type="project" value="UniProtKB-KW"/>
</dbReference>
<dbReference type="InterPro" id="IPR046349">
    <property type="entry name" value="C1-like_sf"/>
</dbReference>
<evidence type="ECO:0000256" key="2">
    <source>
        <dbReference type="ARBA" id="ARBA00022771"/>
    </source>
</evidence>
<dbReference type="EMBL" id="UYSL01012215">
    <property type="protein sequence ID" value="VDL68869.1"/>
    <property type="molecule type" value="Genomic_DNA"/>
</dbReference>
<protein>
    <submittedName>
        <fullName evidence="9">THAP-type domain-containing protein</fullName>
    </submittedName>
</protein>
<dbReference type="GO" id="GO:0003677">
    <property type="term" value="F:DNA binding"/>
    <property type="evidence" value="ECO:0007669"/>
    <property type="project" value="UniProtKB-UniRule"/>
</dbReference>
<dbReference type="SUPFAM" id="SSF57889">
    <property type="entry name" value="Cysteine-rich domain"/>
    <property type="match status" value="1"/>
</dbReference>
<keyword evidence="3" id="KW-0862">Zinc</keyword>
<keyword evidence="2 5" id="KW-0863">Zinc-finger</keyword>
<evidence type="ECO:0000256" key="5">
    <source>
        <dbReference type="PROSITE-ProRule" id="PRU00309"/>
    </source>
</evidence>
<dbReference type="AlphaFoldDB" id="A0A0N4XRX5"/>
<organism evidence="9">
    <name type="scientific">Nippostrongylus brasiliensis</name>
    <name type="common">Rat hookworm</name>
    <dbReference type="NCBI Taxonomy" id="27835"/>
    <lineage>
        <taxon>Eukaryota</taxon>
        <taxon>Metazoa</taxon>
        <taxon>Ecdysozoa</taxon>
        <taxon>Nematoda</taxon>
        <taxon>Chromadorea</taxon>
        <taxon>Rhabditida</taxon>
        <taxon>Rhabditina</taxon>
        <taxon>Rhabditomorpha</taxon>
        <taxon>Strongyloidea</taxon>
        <taxon>Heligmosomidae</taxon>
        <taxon>Nippostrongylus</taxon>
    </lineage>
</organism>
<sequence>MCVVCRRTIADLEMFLNFPDDLDRRRLWGNMLGFKYSDMLRLRDGSFALSTGLICTDHFSDECFRVFNYNKAAIETLGMPSVTSPGVKLTPSKKWYDRIPWDCTVCSFQSHSVCAMQKHMVEHSDDVPLRYHPKSPRGLLCPFCRKCTYGYKTMSGLRRHLMTPPTQHSQLRWGFS</sequence>
<name>A0A0N4XRX5_NIPBR</name>
<evidence type="ECO:0000259" key="6">
    <source>
        <dbReference type="PROSITE" id="PS50950"/>
    </source>
</evidence>
<dbReference type="Proteomes" id="UP000271162">
    <property type="component" value="Unassembled WGS sequence"/>
</dbReference>
<evidence type="ECO:0000256" key="4">
    <source>
        <dbReference type="ARBA" id="ARBA00023125"/>
    </source>
</evidence>
<dbReference type="PROSITE" id="PS50950">
    <property type="entry name" value="ZF_THAP"/>
    <property type="match status" value="1"/>
</dbReference>
<gene>
    <name evidence="7" type="ORF">NBR_LOCUS5280</name>
</gene>
<evidence type="ECO:0000256" key="3">
    <source>
        <dbReference type="ARBA" id="ARBA00022833"/>
    </source>
</evidence>
<evidence type="ECO:0000313" key="9">
    <source>
        <dbReference type="WBParaSite" id="NBR_0000527701-mRNA-1"/>
    </source>
</evidence>
<keyword evidence="4 5" id="KW-0238">DNA-binding</keyword>
<evidence type="ECO:0000313" key="8">
    <source>
        <dbReference type="Proteomes" id="UP000271162"/>
    </source>
</evidence>
<reference evidence="7 8" key="2">
    <citation type="submission" date="2018-11" db="EMBL/GenBank/DDBJ databases">
        <authorList>
            <consortium name="Pathogen Informatics"/>
        </authorList>
    </citation>
    <scope>NUCLEOTIDE SEQUENCE [LARGE SCALE GENOMIC DNA]</scope>
</reference>
<dbReference type="InterPro" id="IPR006612">
    <property type="entry name" value="THAP_Znf"/>
</dbReference>
<keyword evidence="8" id="KW-1185">Reference proteome</keyword>
<evidence type="ECO:0000256" key="1">
    <source>
        <dbReference type="ARBA" id="ARBA00022723"/>
    </source>
</evidence>
<dbReference type="InterPro" id="IPR013087">
    <property type="entry name" value="Znf_C2H2_type"/>
</dbReference>
<accession>A0A0N4XRX5</accession>
<feature type="domain" description="THAP-type" evidence="6">
    <location>
        <begin position="1"/>
        <end position="83"/>
    </location>
</feature>
<dbReference type="STRING" id="27835.A0A0N4XRX5"/>
<keyword evidence="1" id="KW-0479">Metal-binding</keyword>
<dbReference type="SUPFAM" id="SSF57716">
    <property type="entry name" value="Glucocorticoid receptor-like (DNA-binding domain)"/>
    <property type="match status" value="1"/>
</dbReference>
<dbReference type="SMART" id="SM00355">
    <property type="entry name" value="ZnF_C2H2"/>
    <property type="match status" value="2"/>
</dbReference>
<reference evidence="9" key="1">
    <citation type="submission" date="2017-02" db="UniProtKB">
        <authorList>
            <consortium name="WormBaseParasite"/>
        </authorList>
    </citation>
    <scope>IDENTIFICATION</scope>
</reference>
<proteinExistence type="predicted"/>
<dbReference type="WBParaSite" id="NBR_0000527701-mRNA-1">
    <property type="protein sequence ID" value="NBR_0000527701-mRNA-1"/>
    <property type="gene ID" value="NBR_0000527701"/>
</dbReference>
<evidence type="ECO:0000313" key="7">
    <source>
        <dbReference type="EMBL" id="VDL68869.1"/>
    </source>
</evidence>